<organism evidence="2 3">
    <name type="scientific">Arboricoccus pini</name>
    <dbReference type="NCBI Taxonomy" id="1963835"/>
    <lineage>
        <taxon>Bacteria</taxon>
        <taxon>Pseudomonadati</taxon>
        <taxon>Pseudomonadota</taxon>
        <taxon>Alphaproteobacteria</taxon>
        <taxon>Geminicoccales</taxon>
        <taxon>Geminicoccaceae</taxon>
        <taxon>Arboricoccus</taxon>
    </lineage>
</organism>
<sequence length="154" mass="16986">MTRYLLGPIGADASDAIIERIEAGFEKNGFGFWAVDYVGVAPLIGMVGISYPGFTAHFTPCVEIGWRLARRYWRQGLASEAARAALAFGFNELGLSEIVAFTAALNEPSQGLMRHLGMRRDPKDDFAMPMVPEGHPLRPHRLFRLANPSIHEDG</sequence>
<reference evidence="2 3" key="1">
    <citation type="submission" date="2017-06" db="EMBL/GenBank/DDBJ databases">
        <authorList>
            <person name="Kim H.J."/>
            <person name="Triplett B.A."/>
        </authorList>
    </citation>
    <scope>NUCLEOTIDE SEQUENCE [LARGE SCALE GENOMIC DNA]</scope>
    <source>
        <strain evidence="2 3">B29T1</strain>
    </source>
</reference>
<name>A0A212QPU4_9PROT</name>
<dbReference type="PANTHER" id="PTHR43792">
    <property type="entry name" value="GNAT FAMILY, PUTATIVE (AFU_ORTHOLOGUE AFUA_3G00765)-RELATED-RELATED"/>
    <property type="match status" value="1"/>
</dbReference>
<dbReference type="InterPro" id="IPR016181">
    <property type="entry name" value="Acyl_CoA_acyltransferase"/>
</dbReference>
<dbReference type="InterPro" id="IPR000182">
    <property type="entry name" value="GNAT_dom"/>
</dbReference>
<protein>
    <submittedName>
        <fullName evidence="2">Protein N-acetyltransferase, RimJ/RimL family</fullName>
    </submittedName>
</protein>
<dbReference type="AlphaFoldDB" id="A0A212QPU4"/>
<dbReference type="Proteomes" id="UP000197065">
    <property type="component" value="Unassembled WGS sequence"/>
</dbReference>
<keyword evidence="3" id="KW-1185">Reference proteome</keyword>
<dbReference type="InterPro" id="IPR051531">
    <property type="entry name" value="N-acetyltransferase"/>
</dbReference>
<evidence type="ECO:0000259" key="1">
    <source>
        <dbReference type="PROSITE" id="PS51186"/>
    </source>
</evidence>
<dbReference type="PANTHER" id="PTHR43792:SF1">
    <property type="entry name" value="N-ACETYLTRANSFERASE DOMAIN-CONTAINING PROTEIN"/>
    <property type="match status" value="1"/>
</dbReference>
<accession>A0A212QPU4</accession>
<proteinExistence type="predicted"/>
<evidence type="ECO:0000313" key="2">
    <source>
        <dbReference type="EMBL" id="SNB61455.1"/>
    </source>
</evidence>
<evidence type="ECO:0000313" key="3">
    <source>
        <dbReference type="Proteomes" id="UP000197065"/>
    </source>
</evidence>
<dbReference type="Pfam" id="PF13302">
    <property type="entry name" value="Acetyltransf_3"/>
    <property type="match status" value="1"/>
</dbReference>
<dbReference type="SUPFAM" id="SSF55729">
    <property type="entry name" value="Acyl-CoA N-acyltransferases (Nat)"/>
    <property type="match status" value="1"/>
</dbReference>
<dbReference type="GO" id="GO:0016747">
    <property type="term" value="F:acyltransferase activity, transferring groups other than amino-acyl groups"/>
    <property type="evidence" value="ECO:0007669"/>
    <property type="project" value="InterPro"/>
</dbReference>
<dbReference type="Gene3D" id="3.40.630.30">
    <property type="match status" value="1"/>
</dbReference>
<dbReference type="EMBL" id="FYEH01000002">
    <property type="protein sequence ID" value="SNB61455.1"/>
    <property type="molecule type" value="Genomic_DNA"/>
</dbReference>
<feature type="domain" description="N-acetyltransferase" evidence="1">
    <location>
        <begin position="1"/>
        <end position="138"/>
    </location>
</feature>
<gene>
    <name evidence="2" type="ORF">SAMN07250955_102249</name>
</gene>
<dbReference type="PROSITE" id="PS51186">
    <property type="entry name" value="GNAT"/>
    <property type="match status" value="1"/>
</dbReference>
<keyword evidence="2" id="KW-0808">Transferase</keyword>